<evidence type="ECO:0000313" key="1">
    <source>
        <dbReference type="EMBL" id="GGE56970.1"/>
    </source>
</evidence>
<dbReference type="AlphaFoldDB" id="A0A8J2YNS2"/>
<dbReference type="EMBL" id="BMIR01000040">
    <property type="protein sequence ID" value="GGE56970.1"/>
    <property type="molecule type" value="Genomic_DNA"/>
</dbReference>
<reference evidence="1" key="1">
    <citation type="journal article" date="2014" name="Int. J. Syst. Evol. Microbiol.">
        <title>Complete genome sequence of Corynebacterium casei LMG S-19264T (=DSM 44701T), isolated from a smear-ripened cheese.</title>
        <authorList>
            <consortium name="US DOE Joint Genome Institute (JGI-PGF)"/>
            <person name="Walter F."/>
            <person name="Albersmeier A."/>
            <person name="Kalinowski J."/>
            <person name="Ruckert C."/>
        </authorList>
    </citation>
    <scope>NUCLEOTIDE SEQUENCE</scope>
    <source>
        <strain evidence="1">CGMCC 1.15371</strain>
    </source>
</reference>
<organism evidence="1 2">
    <name type="scientific">Pullulanibacillus camelliae</name>
    <dbReference type="NCBI Taxonomy" id="1707096"/>
    <lineage>
        <taxon>Bacteria</taxon>
        <taxon>Bacillati</taxon>
        <taxon>Bacillota</taxon>
        <taxon>Bacilli</taxon>
        <taxon>Bacillales</taxon>
        <taxon>Sporolactobacillaceae</taxon>
        <taxon>Pullulanibacillus</taxon>
    </lineage>
</organism>
<comment type="caution">
    <text evidence="1">The sequence shown here is derived from an EMBL/GenBank/DDBJ whole genome shotgun (WGS) entry which is preliminary data.</text>
</comment>
<protein>
    <submittedName>
        <fullName evidence="1">Uncharacterized protein</fullName>
    </submittedName>
</protein>
<name>A0A8J2YNS2_9BACL</name>
<sequence>MYVPVELFFNYSVDNLYPIYSFISESFIQHSSSVLNVNGVFRAETEGLRTLRWPNP</sequence>
<gene>
    <name evidence="1" type="ORF">GCM10011391_39820</name>
</gene>
<keyword evidence="2" id="KW-1185">Reference proteome</keyword>
<dbReference type="Proteomes" id="UP000628775">
    <property type="component" value="Unassembled WGS sequence"/>
</dbReference>
<accession>A0A8J2YNS2</accession>
<proteinExistence type="predicted"/>
<evidence type="ECO:0000313" key="2">
    <source>
        <dbReference type="Proteomes" id="UP000628775"/>
    </source>
</evidence>
<reference evidence="1" key="2">
    <citation type="submission" date="2020-09" db="EMBL/GenBank/DDBJ databases">
        <authorList>
            <person name="Sun Q."/>
            <person name="Zhou Y."/>
        </authorList>
    </citation>
    <scope>NUCLEOTIDE SEQUENCE</scope>
    <source>
        <strain evidence="1">CGMCC 1.15371</strain>
    </source>
</reference>